<evidence type="ECO:0000313" key="2">
    <source>
        <dbReference type="Proteomes" id="UP000018842"/>
    </source>
</evidence>
<accession>W4PDT8</accession>
<dbReference type="EMBL" id="BAIR01000004">
    <property type="protein sequence ID" value="GAE17946.1"/>
    <property type="molecule type" value="Genomic_DNA"/>
</dbReference>
<organism evidence="1 2">
    <name type="scientific">Bacteroides pyogenes DSM 20611 = JCM 6294</name>
    <dbReference type="NCBI Taxonomy" id="1121100"/>
    <lineage>
        <taxon>Bacteria</taxon>
        <taxon>Pseudomonadati</taxon>
        <taxon>Bacteroidota</taxon>
        <taxon>Bacteroidia</taxon>
        <taxon>Bacteroidales</taxon>
        <taxon>Bacteroidaceae</taxon>
        <taxon>Bacteroides</taxon>
    </lineage>
</organism>
<dbReference type="InterPro" id="IPR027417">
    <property type="entry name" value="P-loop_NTPase"/>
</dbReference>
<comment type="caution">
    <text evidence="1">The sequence shown here is derived from an EMBL/GenBank/DDBJ whole genome shotgun (WGS) entry which is preliminary data.</text>
</comment>
<evidence type="ECO:0000313" key="1">
    <source>
        <dbReference type="EMBL" id="GAE17946.1"/>
    </source>
</evidence>
<dbReference type="eggNOG" id="COG1121">
    <property type="taxonomic scope" value="Bacteria"/>
</dbReference>
<gene>
    <name evidence="1" type="ORF">JCM6294_767</name>
</gene>
<keyword evidence="1" id="KW-0131">Cell cycle</keyword>
<dbReference type="GO" id="GO:0051301">
    <property type="term" value="P:cell division"/>
    <property type="evidence" value="ECO:0007669"/>
    <property type="project" value="UniProtKB-KW"/>
</dbReference>
<reference evidence="2" key="1">
    <citation type="journal article" date="2014" name="Genome">
        <title>Draft Genome Sequences of Three Strains of Bacteroides pyogenes Isolated from a Cat and Swine.</title>
        <authorList>
            <person name="Sakamoto M."/>
            <person name="Oshima K."/>
            <person name="Suda W."/>
            <person name="Kitamura K."/>
            <person name="Iida T."/>
            <person name="Hattori M."/>
            <person name="Ohkuma M."/>
        </authorList>
    </citation>
    <scope>NUCLEOTIDE SEQUENCE [LARGE SCALE GENOMIC DNA]</scope>
    <source>
        <strain evidence="2">JCM 6294</strain>
    </source>
</reference>
<dbReference type="Proteomes" id="UP000018842">
    <property type="component" value="Unassembled WGS sequence"/>
</dbReference>
<dbReference type="SUPFAM" id="SSF52540">
    <property type="entry name" value="P-loop containing nucleoside triphosphate hydrolases"/>
    <property type="match status" value="1"/>
</dbReference>
<keyword evidence="1" id="KW-0132">Cell division</keyword>
<dbReference type="AlphaFoldDB" id="W4PDT8"/>
<dbReference type="Gene3D" id="3.40.50.300">
    <property type="entry name" value="P-loop containing nucleotide triphosphate hydrolases"/>
    <property type="match status" value="1"/>
</dbReference>
<proteinExistence type="predicted"/>
<protein>
    <submittedName>
        <fullName evidence="1">Cell division transporter</fullName>
    </submittedName>
</protein>
<name>W4PDT8_9BACE</name>
<sequence>MKPIIEIKNLSAGYDGRTVLHDVNLTVYERDFLGIIGLTEAERPH</sequence>